<accession>A0A7J5BWF2</accession>
<evidence type="ECO:0000313" key="2">
    <source>
        <dbReference type="Proteomes" id="UP000467240"/>
    </source>
</evidence>
<evidence type="ECO:0000313" key="1">
    <source>
        <dbReference type="EMBL" id="KAB1657870.1"/>
    </source>
</evidence>
<keyword evidence="2" id="KW-1185">Reference proteome</keyword>
<name>A0A7J5BWF2_9MICO</name>
<gene>
    <name evidence="1" type="ORF">F8O01_07975</name>
</gene>
<sequence length="177" mass="19211">MEARGLAALAPEELQSMRLDGELTPLHTANDVGYVPVDEPFTGTIRAMSIGTGVPVTGVLERETAAWVHDGLAPPPCIEIAVPRGHRRHTVEPGRRYREVAVPHEHRVLLGTVHVTTLARTLADLARGETPLARVRALYRMSGSRPELLDEAVAILTGRHGSRSGRARLTRLAGTCR</sequence>
<dbReference type="OrthoDB" id="4802815at2"/>
<dbReference type="AlphaFoldDB" id="A0A7J5BWF2"/>
<dbReference type="Proteomes" id="UP000467240">
    <property type="component" value="Unassembled WGS sequence"/>
</dbReference>
<proteinExistence type="predicted"/>
<evidence type="ECO:0008006" key="3">
    <source>
        <dbReference type="Google" id="ProtNLM"/>
    </source>
</evidence>
<dbReference type="EMBL" id="WBJZ01000008">
    <property type="protein sequence ID" value="KAB1657870.1"/>
    <property type="molecule type" value="Genomic_DNA"/>
</dbReference>
<reference evidence="1 2" key="1">
    <citation type="submission" date="2019-09" db="EMBL/GenBank/DDBJ databases">
        <title>Phylogeny of genus Pseudoclavibacter and closely related genus.</title>
        <authorList>
            <person name="Li Y."/>
        </authorList>
    </citation>
    <scope>NUCLEOTIDE SEQUENCE [LARGE SCALE GENOMIC DNA]</scope>
    <source>
        <strain evidence="1 2">DSM 23821</strain>
    </source>
</reference>
<organism evidence="1 2">
    <name type="scientific">Pseudoclavibacter chungangensis</name>
    <dbReference type="NCBI Taxonomy" id="587635"/>
    <lineage>
        <taxon>Bacteria</taxon>
        <taxon>Bacillati</taxon>
        <taxon>Actinomycetota</taxon>
        <taxon>Actinomycetes</taxon>
        <taxon>Micrococcales</taxon>
        <taxon>Microbacteriaceae</taxon>
        <taxon>Pseudoclavibacter</taxon>
    </lineage>
</organism>
<protein>
    <recommendedName>
        <fullName evidence="3">AbiEi antitoxin C-terminal domain-containing protein</fullName>
    </recommendedName>
</protein>
<comment type="caution">
    <text evidence="1">The sequence shown here is derived from an EMBL/GenBank/DDBJ whole genome shotgun (WGS) entry which is preliminary data.</text>
</comment>
<dbReference type="RefSeq" id="WP_158040353.1">
    <property type="nucleotide sequence ID" value="NZ_JACCFV010000001.1"/>
</dbReference>